<proteinExistence type="inferred from homology"/>
<organism evidence="16 17">
    <name type="scientific">Striga asiatica</name>
    <name type="common">Asiatic witchweed</name>
    <name type="synonym">Buchnera asiatica</name>
    <dbReference type="NCBI Taxonomy" id="4170"/>
    <lineage>
        <taxon>Eukaryota</taxon>
        <taxon>Viridiplantae</taxon>
        <taxon>Streptophyta</taxon>
        <taxon>Embryophyta</taxon>
        <taxon>Tracheophyta</taxon>
        <taxon>Spermatophyta</taxon>
        <taxon>Magnoliopsida</taxon>
        <taxon>eudicotyledons</taxon>
        <taxon>Gunneridae</taxon>
        <taxon>Pentapetalae</taxon>
        <taxon>asterids</taxon>
        <taxon>lamiids</taxon>
        <taxon>Lamiales</taxon>
        <taxon>Orobanchaceae</taxon>
        <taxon>Buchnereae</taxon>
        <taxon>Striga</taxon>
    </lineage>
</organism>
<comment type="pathway">
    <text evidence="2">Amino-acid biosynthesis; L-tryptophan biosynthesis; L-tryptophan from chorismate: step 4/5.</text>
</comment>
<evidence type="ECO:0000256" key="2">
    <source>
        <dbReference type="ARBA" id="ARBA00004696"/>
    </source>
</evidence>
<evidence type="ECO:0000256" key="6">
    <source>
        <dbReference type="ARBA" id="ARBA00022822"/>
    </source>
</evidence>
<dbReference type="InterPro" id="IPR017853">
    <property type="entry name" value="GH"/>
</dbReference>
<dbReference type="InterPro" id="IPR037293">
    <property type="entry name" value="Gal_Oxidase_central_sf"/>
</dbReference>
<dbReference type="CDD" id="cd02851">
    <property type="entry name" value="E_set_GO_C"/>
    <property type="match status" value="1"/>
</dbReference>
<dbReference type="Gene3D" id="3.30.70.330">
    <property type="match status" value="2"/>
</dbReference>
<evidence type="ECO:0000256" key="4">
    <source>
        <dbReference type="ARBA" id="ARBA00022605"/>
    </source>
</evidence>
<dbReference type="SUPFAM" id="SSF81296">
    <property type="entry name" value="E set domains"/>
    <property type="match status" value="1"/>
</dbReference>
<dbReference type="PROSITE" id="PS00614">
    <property type="entry name" value="IGPS"/>
    <property type="match status" value="1"/>
</dbReference>
<dbReference type="PANTHER" id="PTHR31268:SF10">
    <property type="entry name" value="GALACTINOL--SUCROSE GALACTOSYLTRANSFERASE"/>
    <property type="match status" value="1"/>
</dbReference>
<dbReference type="InterPro" id="IPR013798">
    <property type="entry name" value="Indole-3-glycerol_P_synth_dom"/>
</dbReference>
<feature type="region of interest" description="Disordered" evidence="13">
    <location>
        <begin position="1794"/>
        <end position="1852"/>
    </location>
</feature>
<dbReference type="UniPathway" id="UPA00035">
    <property type="reaction ID" value="UER00043"/>
</dbReference>
<dbReference type="Gene3D" id="2.60.40.10">
    <property type="entry name" value="Immunoglobulins"/>
    <property type="match status" value="1"/>
</dbReference>
<feature type="signal peptide" evidence="14">
    <location>
        <begin position="1"/>
        <end position="29"/>
    </location>
</feature>
<dbReference type="CDD" id="cd00331">
    <property type="entry name" value="IGPS"/>
    <property type="match status" value="1"/>
</dbReference>
<dbReference type="GO" id="GO:0000162">
    <property type="term" value="P:L-tryptophan biosynthetic process"/>
    <property type="evidence" value="ECO:0007669"/>
    <property type="project" value="UniProtKB-UniPathway"/>
</dbReference>
<dbReference type="SUPFAM" id="SSF54928">
    <property type="entry name" value="RNA-binding domain, RBD"/>
    <property type="match status" value="2"/>
</dbReference>
<evidence type="ECO:0000256" key="11">
    <source>
        <dbReference type="ARBA" id="ARBA00049426"/>
    </source>
</evidence>
<dbReference type="Pfam" id="PF05691">
    <property type="entry name" value="Raffinose_syn"/>
    <property type="match status" value="2"/>
</dbReference>
<dbReference type="InterPro" id="IPR013785">
    <property type="entry name" value="Aldolase_TIM"/>
</dbReference>
<evidence type="ECO:0000256" key="8">
    <source>
        <dbReference type="ARBA" id="ARBA00023141"/>
    </source>
</evidence>
<keyword evidence="17" id="KW-1185">Reference proteome</keyword>
<evidence type="ECO:0000256" key="9">
    <source>
        <dbReference type="ARBA" id="ARBA00023239"/>
    </source>
</evidence>
<evidence type="ECO:0000256" key="13">
    <source>
        <dbReference type="SAM" id="MobiDB-lite"/>
    </source>
</evidence>
<evidence type="ECO:0000256" key="3">
    <source>
        <dbReference type="ARBA" id="ARBA00007240"/>
    </source>
</evidence>
<dbReference type="InterPro" id="IPR013783">
    <property type="entry name" value="Ig-like_fold"/>
</dbReference>
<dbReference type="InterPro" id="IPR000504">
    <property type="entry name" value="RRM_dom"/>
</dbReference>
<dbReference type="InterPro" id="IPR014756">
    <property type="entry name" value="Ig_E-set"/>
</dbReference>
<protein>
    <submittedName>
        <fullName evidence="16">Indole-3-glycerol phosphate synthase</fullName>
    </submittedName>
</protein>
<dbReference type="Pfam" id="PF00076">
    <property type="entry name" value="RRM_1"/>
    <property type="match status" value="2"/>
</dbReference>
<comment type="similarity">
    <text evidence="3">Belongs to the glycosyl hydrolases 36 family.</text>
</comment>
<evidence type="ECO:0000256" key="10">
    <source>
        <dbReference type="ARBA" id="ARBA00023277"/>
    </source>
</evidence>
<dbReference type="PROSITE" id="PS50102">
    <property type="entry name" value="RRM"/>
    <property type="match status" value="2"/>
</dbReference>
<dbReference type="PANTHER" id="PTHR31268">
    <property type="match status" value="1"/>
</dbReference>
<dbReference type="GO" id="GO:0004425">
    <property type="term" value="F:indole-3-glycerol-phosphate synthase activity"/>
    <property type="evidence" value="ECO:0007669"/>
    <property type="project" value="UniProtKB-EC"/>
</dbReference>
<dbReference type="Proteomes" id="UP000325081">
    <property type="component" value="Unassembled WGS sequence"/>
</dbReference>
<evidence type="ECO:0000256" key="14">
    <source>
        <dbReference type="SAM" id="SignalP"/>
    </source>
</evidence>
<keyword evidence="10" id="KW-0119">Carbohydrate metabolism</keyword>
<dbReference type="Pfam" id="PF00218">
    <property type="entry name" value="IGPS"/>
    <property type="match status" value="1"/>
</dbReference>
<dbReference type="GO" id="GO:0003723">
    <property type="term" value="F:RNA binding"/>
    <property type="evidence" value="ECO:0007669"/>
    <property type="project" value="UniProtKB-UniRule"/>
</dbReference>
<dbReference type="SUPFAM" id="SSF51366">
    <property type="entry name" value="Ribulose-phoshate binding barrel"/>
    <property type="match status" value="1"/>
</dbReference>
<keyword evidence="8" id="KW-0057">Aromatic amino acid biosynthesis</keyword>
<evidence type="ECO:0000256" key="5">
    <source>
        <dbReference type="ARBA" id="ARBA00022729"/>
    </source>
</evidence>
<evidence type="ECO:0000256" key="7">
    <source>
        <dbReference type="ARBA" id="ARBA00022884"/>
    </source>
</evidence>
<feature type="compositionally biased region" description="Basic and acidic residues" evidence="13">
    <location>
        <begin position="1795"/>
        <end position="1831"/>
    </location>
</feature>
<dbReference type="Gene3D" id="3.20.20.70">
    <property type="entry name" value="Aldolase class I"/>
    <property type="match status" value="2"/>
</dbReference>
<dbReference type="Gene3D" id="2.130.10.80">
    <property type="entry name" value="Galactose oxidase/kelch, beta-propeller"/>
    <property type="match status" value="1"/>
</dbReference>
<evidence type="ECO:0000259" key="15">
    <source>
        <dbReference type="PROSITE" id="PS50102"/>
    </source>
</evidence>
<name>A0A5A7R5Z0_STRAF</name>
<keyword evidence="6" id="KW-0822">Tryptophan biosynthesis</keyword>
<keyword evidence="5 14" id="KW-0732">Signal</keyword>
<dbReference type="InterPro" id="IPR015202">
    <property type="entry name" value="GO-like_E_set"/>
</dbReference>
<accession>A0A5A7R5Z0</accession>
<sequence>MENHLPSSRYKSLAIILGLILLRAHVSNSSGVVDRGRGKWRVLLHNTGVVAMHMALTHHNTVIMLDQTGSGPSGYQLRGRSNGPLCQVTQTADPSCYAHSVEYNVAQNKIRPLDIRTDSWGSSGSMMSNGTLIQMGGFGFGARKIRYFEPCGDGKCDWRETRRLLLADERWYSSSLKLPEKNDRVIVVGGRNAFSYEFVPKVEEKSFDLPFLQKTCEKNKGGNNLYPFIHLSSDGHLFVFANRDSILFNYKRNRVVKHFPRIPGKGSRSHPSGGSSVILPLGHEDGFRKVEVMICGGAADGAFEAARQGRFLKGSSSCGRMVITGHHHNWKMDNMPGPRLMNDMIILPTGHLLIINGAKNGLAGLNSASDPSTQPYLYKPKKSRGKRFSVLKGTKIARMYHSSAVLLPDGRVLVAGSNPNDRYIYRNVPHPTELRLQAFTPTHMEKKFDNKRPHNVSVYYTNGTTNQSAANGEEFEVEFRVRRSEEKMRVKDLVFTAYAPPFNTHSLSMNQRMLRLKCNSLERNSKNGGWRAVLEVPKSLNVAPAGYYMLSVVRNGIPSEAQWTHMADRPSYKKLSAAIKAQQVELKGESATFSETRISDRDALTIKEWEVAMLQEEIAVSQGIKIRRRPPAGPPLGYVGPLELCLKNQGSSPHNILEEIVWYKDLEVTQMKEGKPLSVLKTMLDSAPPVRDFVGALKSANSRTGFPGLIAEVKKASPSRGVLREDFDPVQIAIAYEKGGAACLSVLTDKKYFQGGFENLESIRSSGVECPLLCKEFVIDAWQIYYARVKGADAVLLIAAVLADLEIEYMNKICKSLGLAALVEVHDEREMDRVLEIEGIELVGINNRDLAKTVQVQSLCIGTFKVDISNTKKLLEGERGERIRQKGVIVVGESGLFTPADIAYVQEAGVKALHVLHLFISLLILNRLQQKMTIIAVPVIKNGCLTIRGKVILTEVPENLVITPSSKGSAFIGAKSKTLSSHHVFTLGVLENCKFMCLFIAKIWWMIPRVGKSASEIPMETQMLLLESRQESSMLDIEDEENTADNNTSQNKFYVLVLPVLDGAFRTTLQGTSSNELQFCYESGRILAKHKGTFNHLESKKSPAHLDWFGWCTWDAFYTEVSPNGIKEGLQSFKEGGISPKFLIIDDGWQETVNEYKKEGEPFIEETQFATRLTDIKENSKFKGSNTDGTRTNLKELIHYIKQNYGLKYVYMWHALAGYWGGVLSSSESLKKYNPKLEYPLLSPGNIGNIRDVALDSLEKYGVGVIDPHKTYDFYNDMHSYLASSGVDGVKVDVQNLLETLGSGYGGRVSITEQYHKALDESIEKNFGENNLICCMCHNSDSIYSSKKSATARASEDFMPNEPNFQTLHIASVSFNSLLLGEVVVPDWDMFHSNHNTAEFHGTARALGGCPVYVSDKPGKHDFNILKKLVLPDGSILRAKYAGRPTRDCLFVDPVMDGKSLLKIWNLNKETGVVGVFNCQGAGSWPMKNSVENLTPSAKRLSACVSPLDVEFLNEIAGDNSTEDSAIYAFNSGSLYRLPNNRTVEVSLDVLQCEIFTVSPIKVFKERIDFAPIGLVNMYNSGGAVEECAFKDTIKIKARGAGLFGAYSSIKPHSCKVNKKDEDFTYSSENGLLNINLQKEGSSVYLCLRLITIKRKWPNVQIHEAADYPFHFHTFFLGLSQLCYFSSLDLSTQIKALPAEKPFCLLIFLLRKRSKLRKRSSFAAKTSKPVSMESNGCLNSGASSVSTSSKIPCTDLYTPVKFRLSGQGVVFIKKQKPLYRFPVVASQQGKTIPAVHEEKEAPAEKEEPAVVLEEKEKPEVVLEKKEEKKGQESPGNSNRVATENGDGHVKPPEGAKVYIGNLPYDVNGEKLGRLFERAGAVRFAEVKYNKETDESRGFGFVTMGTEEEADRAVEMFLGYDMNGRLLAVNKAAPRGSRIERPARVLETSYRLYVGNLPWSVDDTRLEQIFSKHGKVLSTRVVTDPETGDSRGFGFVVMSSEVEMKQAIKKVDGRSFNGREMRVNAAEGKRRQNGSS</sequence>
<reference evidence="17" key="1">
    <citation type="journal article" date="2019" name="Curr. Biol.">
        <title>Genome Sequence of Striga asiatica Provides Insight into the Evolution of Plant Parasitism.</title>
        <authorList>
            <person name="Yoshida S."/>
            <person name="Kim S."/>
            <person name="Wafula E.K."/>
            <person name="Tanskanen J."/>
            <person name="Kim Y.M."/>
            <person name="Honaas L."/>
            <person name="Yang Z."/>
            <person name="Spallek T."/>
            <person name="Conn C.E."/>
            <person name="Ichihashi Y."/>
            <person name="Cheong K."/>
            <person name="Cui S."/>
            <person name="Der J.P."/>
            <person name="Gundlach H."/>
            <person name="Jiao Y."/>
            <person name="Hori C."/>
            <person name="Ishida J.K."/>
            <person name="Kasahara H."/>
            <person name="Kiba T."/>
            <person name="Kim M.S."/>
            <person name="Koo N."/>
            <person name="Laohavisit A."/>
            <person name="Lee Y.H."/>
            <person name="Lumba S."/>
            <person name="McCourt P."/>
            <person name="Mortimer J.C."/>
            <person name="Mutuku J.M."/>
            <person name="Nomura T."/>
            <person name="Sasaki-Sekimoto Y."/>
            <person name="Seto Y."/>
            <person name="Wang Y."/>
            <person name="Wakatake T."/>
            <person name="Sakakibara H."/>
            <person name="Demura T."/>
            <person name="Yamaguchi S."/>
            <person name="Yoneyama K."/>
            <person name="Manabe R.I."/>
            <person name="Nelson D.C."/>
            <person name="Schulman A.H."/>
            <person name="Timko M.P."/>
            <person name="dePamphilis C.W."/>
            <person name="Choi D."/>
            <person name="Shirasu K."/>
        </authorList>
    </citation>
    <scope>NUCLEOTIDE SEQUENCE [LARGE SCALE GENOMIC DNA]</scope>
    <source>
        <strain evidence="17">cv. UVA1</strain>
    </source>
</reference>
<feature type="domain" description="RRM" evidence="15">
    <location>
        <begin position="1949"/>
        <end position="2027"/>
    </location>
</feature>
<keyword evidence="4" id="KW-0028">Amino-acid biosynthesis</keyword>
<dbReference type="InterPro" id="IPR012677">
    <property type="entry name" value="Nucleotide-bd_a/b_plait_sf"/>
</dbReference>
<dbReference type="InterPro" id="IPR009880">
    <property type="entry name" value="Glyoxal_oxidase_N"/>
</dbReference>
<feature type="chain" id="PRO_5023139323" evidence="14">
    <location>
        <begin position="30"/>
        <end position="2035"/>
    </location>
</feature>
<dbReference type="InterPro" id="IPR035979">
    <property type="entry name" value="RBD_domain_sf"/>
</dbReference>
<dbReference type="Pfam" id="PF07250">
    <property type="entry name" value="Glyoxal_oxid_N"/>
    <property type="match status" value="1"/>
</dbReference>
<dbReference type="Pfam" id="PF09118">
    <property type="entry name" value="GO-like_E_set"/>
    <property type="match status" value="1"/>
</dbReference>
<keyword evidence="9" id="KW-0456">Lyase</keyword>
<dbReference type="OrthoDB" id="4664297at2759"/>
<dbReference type="InterPro" id="IPR011060">
    <property type="entry name" value="RibuloseP-bd_barrel"/>
</dbReference>
<dbReference type="SUPFAM" id="SSF50965">
    <property type="entry name" value="Galactose oxidase, central domain"/>
    <property type="match status" value="1"/>
</dbReference>
<comment type="catalytic activity">
    <reaction evidence="1">
        <text>1-(2-carboxyphenylamino)-1-deoxy-D-ribulose 5-phosphate + H(+) = (1S,2R)-1-C-(indol-3-yl)glycerol 3-phosphate + CO2 + H2O</text>
        <dbReference type="Rhea" id="RHEA:23476"/>
        <dbReference type="ChEBI" id="CHEBI:15377"/>
        <dbReference type="ChEBI" id="CHEBI:15378"/>
        <dbReference type="ChEBI" id="CHEBI:16526"/>
        <dbReference type="ChEBI" id="CHEBI:58613"/>
        <dbReference type="ChEBI" id="CHEBI:58866"/>
        <dbReference type="EC" id="4.1.1.48"/>
    </reaction>
</comment>
<evidence type="ECO:0000256" key="1">
    <source>
        <dbReference type="ARBA" id="ARBA00001633"/>
    </source>
</evidence>
<feature type="domain" description="RRM" evidence="15">
    <location>
        <begin position="1855"/>
        <end position="1933"/>
    </location>
</feature>
<dbReference type="SMART" id="SM00360">
    <property type="entry name" value="RRM"/>
    <property type="match status" value="2"/>
</dbReference>
<dbReference type="InterPro" id="IPR011043">
    <property type="entry name" value="Gal_Oxase/kelch_b-propeller"/>
</dbReference>
<dbReference type="InterPro" id="IPR008811">
    <property type="entry name" value="Glycosyl_hydrolases_36"/>
</dbReference>
<evidence type="ECO:0000256" key="12">
    <source>
        <dbReference type="PROSITE-ProRule" id="PRU00176"/>
    </source>
</evidence>
<gene>
    <name evidence="16" type="ORF">STAS_30686</name>
</gene>
<dbReference type="InterPro" id="IPR048289">
    <property type="entry name" value="RRM2_NsCP33-like"/>
</dbReference>
<comment type="catalytic activity">
    <reaction evidence="11">
        <text>alpha-D-galactosyl-(1-&gt;3)-1D-myo-inositol + sucrose = raffinose + myo-inositol</text>
        <dbReference type="Rhea" id="RHEA:20161"/>
        <dbReference type="ChEBI" id="CHEBI:16634"/>
        <dbReference type="ChEBI" id="CHEBI:17268"/>
        <dbReference type="ChEBI" id="CHEBI:17505"/>
        <dbReference type="ChEBI" id="CHEBI:17992"/>
        <dbReference type="EC" id="2.4.1.82"/>
    </reaction>
</comment>
<dbReference type="CDD" id="cd21608">
    <property type="entry name" value="RRM2_NsCP33_like"/>
    <property type="match status" value="1"/>
</dbReference>
<evidence type="ECO:0000313" key="16">
    <source>
        <dbReference type="EMBL" id="GER53193.1"/>
    </source>
</evidence>
<dbReference type="EMBL" id="BKCP01010514">
    <property type="protein sequence ID" value="GER53193.1"/>
    <property type="molecule type" value="Genomic_DNA"/>
</dbReference>
<dbReference type="SUPFAM" id="SSF51445">
    <property type="entry name" value="(Trans)glycosidases"/>
    <property type="match status" value="1"/>
</dbReference>
<dbReference type="GO" id="GO:0047274">
    <property type="term" value="F:galactinol-sucrose galactosyltransferase activity"/>
    <property type="evidence" value="ECO:0007669"/>
    <property type="project" value="UniProtKB-EC"/>
</dbReference>
<dbReference type="InterPro" id="IPR001468">
    <property type="entry name" value="Indole-3-GlycerolPSynthase_CS"/>
</dbReference>
<evidence type="ECO:0000313" key="17">
    <source>
        <dbReference type="Proteomes" id="UP000325081"/>
    </source>
</evidence>
<keyword evidence="7 12" id="KW-0694">RNA-binding</keyword>
<comment type="caution">
    <text evidence="16">The sequence shown here is derived from an EMBL/GenBank/DDBJ whole genome shotgun (WGS) entry which is preliminary data.</text>
</comment>